<evidence type="ECO:0000256" key="1">
    <source>
        <dbReference type="ARBA" id="ARBA00005336"/>
    </source>
</evidence>
<accession>A0A9D1HUU3</accession>
<sequence>MNPIRKASRRISMLVNKITGGTVQNENRGGAPGQAFPGMAEAARAAAADGAVLLKNDGALPLEQGARVALFGRVQTDWFYVGYGSGGDVRAPYLVSPVEGLKSAGIIPDERLLSLYSEWVKRNPADHGFWGHWPHSHPEMPVSDSEIALAANRAETAVVFIGRAAGEDRDAKLARGSYYLTAEEEHLLTRVALAFRKTAVVLDIGSPMDFSWCERIPVSAVLVVWQGGMESGNALGDLLAGKREPGGRLTDTIARDYHDYPSARDFGGKKFNFYTEDIYVGYRYFETFAPEKVLFPFGGGKGYTDFEISALSVTENGGKAEVAAQVRNTGNRTGREVVQLYLKAPATRLPRPAKILAAFAKTPPVAAGESVRVTLRFDVSDFAAYDDKTCERVTEKGEYRLYLGKNVRDAAFVGSFSVGEERAEKLQSCAAPVFPFKRLTRKDGKAAYEDAPLSEVDLKTRIASALPDAFPAPADTVTFADVKSGRRTAEELAATFSVEELEAVSRGDYTMNSPLGARGNAGVLCGVTESLRAKGLPALTTTDGPSGIRLAESCSLLPSGICIASSWDTESTEKLYALLGEEMRAKGSHILLAPGMNIHRNPLCGRNFEYFSEDPLLTGKTAAAVIRGIQSAGLSACPKHFACNNQERRRIFNDSRLSERALREIYLEGFRIAVTEGRPHCIMTSYNKINGVWGHYHYDLCTTVLRGEWGFEGAVMTDWWMRYAASPEFPSLRDNAYRVRAQVDILMPGGKRVGGRRPDGTLTETLGKDGGIRQGELQRTAANVIRMAASLTLPQEEK</sequence>
<dbReference type="SUPFAM" id="SSF51445">
    <property type="entry name" value="(Trans)glycosidases"/>
    <property type="match status" value="1"/>
</dbReference>
<feature type="domain" description="Fibronectin type III-like" evidence="3">
    <location>
        <begin position="336"/>
        <end position="407"/>
    </location>
</feature>
<dbReference type="InterPro" id="IPR026891">
    <property type="entry name" value="Fn3-like"/>
</dbReference>
<dbReference type="InterPro" id="IPR036881">
    <property type="entry name" value="Glyco_hydro_3_C_sf"/>
</dbReference>
<dbReference type="InterPro" id="IPR001764">
    <property type="entry name" value="Glyco_hydro_3_N"/>
</dbReference>
<evidence type="ECO:0000313" key="4">
    <source>
        <dbReference type="EMBL" id="HIU21745.1"/>
    </source>
</evidence>
<protein>
    <submittedName>
        <fullName evidence="4">Glycoside hydrolase family 3 C-terminal domain-containing protein</fullName>
    </submittedName>
</protein>
<name>A0A9D1HUU3_9FIRM</name>
<gene>
    <name evidence="4" type="ORF">IAD51_05905</name>
</gene>
<dbReference type="EMBL" id="DVMN01000106">
    <property type="protein sequence ID" value="HIU21745.1"/>
    <property type="molecule type" value="Genomic_DNA"/>
</dbReference>
<dbReference type="InterPro" id="IPR017853">
    <property type="entry name" value="GH"/>
</dbReference>
<dbReference type="InterPro" id="IPR036962">
    <property type="entry name" value="Glyco_hydro_3_N_sf"/>
</dbReference>
<dbReference type="Pfam" id="PF14310">
    <property type="entry name" value="Fn3-like"/>
    <property type="match status" value="1"/>
</dbReference>
<dbReference type="Proteomes" id="UP000824088">
    <property type="component" value="Unassembled WGS sequence"/>
</dbReference>
<dbReference type="Gene3D" id="3.40.50.1700">
    <property type="entry name" value="Glycoside hydrolase family 3 C-terminal domain"/>
    <property type="match status" value="1"/>
</dbReference>
<keyword evidence="2 4" id="KW-0378">Hydrolase</keyword>
<dbReference type="SMART" id="SM01217">
    <property type="entry name" value="Fn3_like"/>
    <property type="match status" value="1"/>
</dbReference>
<dbReference type="GO" id="GO:0004553">
    <property type="term" value="F:hydrolase activity, hydrolyzing O-glycosyl compounds"/>
    <property type="evidence" value="ECO:0007669"/>
    <property type="project" value="InterPro"/>
</dbReference>
<reference evidence="4" key="1">
    <citation type="submission" date="2020-10" db="EMBL/GenBank/DDBJ databases">
        <authorList>
            <person name="Gilroy R."/>
        </authorList>
    </citation>
    <scope>NUCLEOTIDE SEQUENCE</scope>
    <source>
        <strain evidence="4">1063</strain>
    </source>
</reference>
<dbReference type="InterPro" id="IPR013783">
    <property type="entry name" value="Ig-like_fold"/>
</dbReference>
<dbReference type="Gene3D" id="2.60.40.10">
    <property type="entry name" value="Immunoglobulins"/>
    <property type="match status" value="1"/>
</dbReference>
<evidence type="ECO:0000259" key="3">
    <source>
        <dbReference type="SMART" id="SM01217"/>
    </source>
</evidence>
<dbReference type="Pfam" id="PF01915">
    <property type="entry name" value="Glyco_hydro_3_C"/>
    <property type="match status" value="1"/>
</dbReference>
<proteinExistence type="inferred from homology"/>
<dbReference type="PANTHER" id="PTHR42715:SF10">
    <property type="entry name" value="BETA-GLUCOSIDASE"/>
    <property type="match status" value="1"/>
</dbReference>
<dbReference type="InterPro" id="IPR050288">
    <property type="entry name" value="Cellulose_deg_GH3"/>
</dbReference>
<organism evidence="4 5">
    <name type="scientific">Candidatus Limadaptatus stercorigallinarum</name>
    <dbReference type="NCBI Taxonomy" id="2840845"/>
    <lineage>
        <taxon>Bacteria</taxon>
        <taxon>Bacillati</taxon>
        <taxon>Bacillota</taxon>
        <taxon>Clostridia</taxon>
        <taxon>Eubacteriales</taxon>
        <taxon>Candidatus Limadaptatus</taxon>
    </lineage>
</organism>
<comment type="caution">
    <text evidence="4">The sequence shown here is derived from an EMBL/GenBank/DDBJ whole genome shotgun (WGS) entry which is preliminary data.</text>
</comment>
<dbReference type="GO" id="GO:0005975">
    <property type="term" value="P:carbohydrate metabolic process"/>
    <property type="evidence" value="ECO:0007669"/>
    <property type="project" value="InterPro"/>
</dbReference>
<dbReference type="PANTHER" id="PTHR42715">
    <property type="entry name" value="BETA-GLUCOSIDASE"/>
    <property type="match status" value="1"/>
</dbReference>
<dbReference type="SUPFAM" id="SSF52279">
    <property type="entry name" value="Beta-D-glucan exohydrolase, C-terminal domain"/>
    <property type="match status" value="1"/>
</dbReference>
<dbReference type="AlphaFoldDB" id="A0A9D1HUU3"/>
<evidence type="ECO:0000256" key="2">
    <source>
        <dbReference type="ARBA" id="ARBA00022801"/>
    </source>
</evidence>
<dbReference type="PRINTS" id="PR00133">
    <property type="entry name" value="GLHYDRLASE3"/>
</dbReference>
<dbReference type="Gene3D" id="3.20.20.300">
    <property type="entry name" value="Glycoside hydrolase, family 3, N-terminal domain"/>
    <property type="match status" value="1"/>
</dbReference>
<dbReference type="InterPro" id="IPR002772">
    <property type="entry name" value="Glyco_hydro_3_C"/>
</dbReference>
<evidence type="ECO:0000313" key="5">
    <source>
        <dbReference type="Proteomes" id="UP000824088"/>
    </source>
</evidence>
<dbReference type="Pfam" id="PF00933">
    <property type="entry name" value="Glyco_hydro_3"/>
    <property type="match status" value="1"/>
</dbReference>
<comment type="similarity">
    <text evidence="1">Belongs to the glycosyl hydrolase 3 family.</text>
</comment>
<reference evidence="4" key="2">
    <citation type="journal article" date="2021" name="PeerJ">
        <title>Extensive microbial diversity within the chicken gut microbiome revealed by metagenomics and culture.</title>
        <authorList>
            <person name="Gilroy R."/>
            <person name="Ravi A."/>
            <person name="Getino M."/>
            <person name="Pursley I."/>
            <person name="Horton D.L."/>
            <person name="Alikhan N.F."/>
            <person name="Baker D."/>
            <person name="Gharbi K."/>
            <person name="Hall N."/>
            <person name="Watson M."/>
            <person name="Adriaenssens E.M."/>
            <person name="Foster-Nyarko E."/>
            <person name="Jarju S."/>
            <person name="Secka A."/>
            <person name="Antonio M."/>
            <person name="Oren A."/>
            <person name="Chaudhuri R.R."/>
            <person name="La Ragione R."/>
            <person name="Hildebrand F."/>
            <person name="Pallen M.J."/>
        </authorList>
    </citation>
    <scope>NUCLEOTIDE SEQUENCE</scope>
    <source>
        <strain evidence="4">1063</strain>
    </source>
</reference>